<reference evidence="2 3" key="1">
    <citation type="submission" date="2021-01" db="EMBL/GenBank/DDBJ databases">
        <title>Genomic Encyclopedia of Type Strains, Phase IV (KMG-IV): sequencing the most valuable type-strain genomes for metagenomic binning, comparative biology and taxonomic classification.</title>
        <authorList>
            <person name="Goeker M."/>
        </authorList>
    </citation>
    <scope>NUCLEOTIDE SEQUENCE [LARGE SCALE GENOMIC DNA]</scope>
    <source>
        <strain evidence="2 3">DSM 24834</strain>
    </source>
</reference>
<dbReference type="EMBL" id="JAFBDZ010000002">
    <property type="protein sequence ID" value="MBM7585353.1"/>
    <property type="molecule type" value="Genomic_DNA"/>
</dbReference>
<evidence type="ECO:0000313" key="3">
    <source>
        <dbReference type="Proteomes" id="UP001646157"/>
    </source>
</evidence>
<comment type="caution">
    <text evidence="2">The sequence shown here is derived from an EMBL/GenBank/DDBJ whole genome shotgun (WGS) entry which is preliminary data.</text>
</comment>
<evidence type="ECO:0000313" key="2">
    <source>
        <dbReference type="EMBL" id="MBM7585353.1"/>
    </source>
</evidence>
<gene>
    <name evidence="2" type="ORF">JOC86_001895</name>
</gene>
<keyword evidence="1" id="KW-0472">Membrane</keyword>
<protein>
    <submittedName>
        <fullName evidence="2">ABC-type nitrate/sulfonate/bicarbonate transport system permease component</fullName>
    </submittedName>
</protein>
<accession>A0ABS2NBY6</accession>
<dbReference type="RefSeq" id="WP_205171092.1">
    <property type="nucleotide sequence ID" value="NZ_JAFBDZ010000002.1"/>
</dbReference>
<keyword evidence="1" id="KW-0812">Transmembrane</keyword>
<keyword evidence="1" id="KW-1133">Transmembrane helix</keyword>
<keyword evidence="3" id="KW-1185">Reference proteome</keyword>
<name>A0ABS2NBY6_9BACI</name>
<evidence type="ECO:0000256" key="1">
    <source>
        <dbReference type="SAM" id="Phobius"/>
    </source>
</evidence>
<organism evidence="2 3">
    <name type="scientific">Rossellomorea pakistanensis</name>
    <dbReference type="NCBI Taxonomy" id="992288"/>
    <lineage>
        <taxon>Bacteria</taxon>
        <taxon>Bacillati</taxon>
        <taxon>Bacillota</taxon>
        <taxon>Bacilli</taxon>
        <taxon>Bacillales</taxon>
        <taxon>Bacillaceae</taxon>
        <taxon>Rossellomorea</taxon>
    </lineage>
</organism>
<proteinExistence type="predicted"/>
<feature type="transmembrane region" description="Helical" evidence="1">
    <location>
        <begin position="12"/>
        <end position="31"/>
    </location>
</feature>
<sequence length="82" mass="9108">MKTSITLNSTLQGLASLLLIIFFWMLLAIQYSDIILPSPLKIIAVLKELVITPLFWSAFFMTMLSFINGLLLSLFIGSSLGI</sequence>
<feature type="transmembrane region" description="Helical" evidence="1">
    <location>
        <begin position="54"/>
        <end position="76"/>
    </location>
</feature>
<dbReference type="Proteomes" id="UP001646157">
    <property type="component" value="Unassembled WGS sequence"/>
</dbReference>